<gene>
    <name evidence="1" type="ORF">AB0E61_03080</name>
</gene>
<proteinExistence type="predicted"/>
<reference evidence="1 2" key="1">
    <citation type="submission" date="2024-06" db="EMBL/GenBank/DDBJ databases">
        <title>The Natural Products Discovery Center: Release of the First 8490 Sequenced Strains for Exploring Actinobacteria Biosynthetic Diversity.</title>
        <authorList>
            <person name="Kalkreuter E."/>
            <person name="Kautsar S.A."/>
            <person name="Yang D."/>
            <person name="Bader C.D."/>
            <person name="Teijaro C.N."/>
            <person name="Fluegel L."/>
            <person name="Davis C.M."/>
            <person name="Simpson J.R."/>
            <person name="Lauterbach L."/>
            <person name="Steele A.D."/>
            <person name="Gui C."/>
            <person name="Meng S."/>
            <person name="Li G."/>
            <person name="Viehrig K."/>
            <person name="Ye F."/>
            <person name="Su P."/>
            <person name="Kiefer A.F."/>
            <person name="Nichols A."/>
            <person name="Cepeda A.J."/>
            <person name="Yan W."/>
            <person name="Fan B."/>
            <person name="Jiang Y."/>
            <person name="Adhikari A."/>
            <person name="Zheng C.-J."/>
            <person name="Schuster L."/>
            <person name="Cowan T.M."/>
            <person name="Smanski M.J."/>
            <person name="Chevrette M.G."/>
            <person name="De Carvalho L.P.S."/>
            <person name="Shen B."/>
        </authorList>
    </citation>
    <scope>NUCLEOTIDE SEQUENCE [LARGE SCALE GENOMIC DNA]</scope>
    <source>
        <strain evidence="1 2">NPDC033039</strain>
    </source>
</reference>
<dbReference type="EMBL" id="JBEZVI010000002">
    <property type="protein sequence ID" value="MEU3709064.1"/>
    <property type="molecule type" value="Genomic_DNA"/>
</dbReference>
<organism evidence="1 2">
    <name type="scientific">Streptomyces catenulae</name>
    <dbReference type="NCBI Taxonomy" id="66875"/>
    <lineage>
        <taxon>Bacteria</taxon>
        <taxon>Bacillati</taxon>
        <taxon>Actinomycetota</taxon>
        <taxon>Actinomycetes</taxon>
        <taxon>Kitasatosporales</taxon>
        <taxon>Streptomycetaceae</taxon>
        <taxon>Streptomyces</taxon>
    </lineage>
</organism>
<sequence length="214" mass="22147">MSAIGVAFEIPSVFREVVPGLSTAQAEAEVRARLEDDHGVCPPPGRIAPLTAAYERTSALLATTDLRYAATCFRHFHGAWSVGTLTLGLSPLTYRDTAAALAGIGTVLAEHGSGTDARTLELPCGTAAFTVRRPEPPRGSGGAPGPSAATAQLQVFIPVPPDAVPGAQALATVVFSAPGADPWAEHCALVLPFLRSLRFVPEEVRAGAGWEDAA</sequence>
<name>A0ABV2YTI9_9ACTN</name>
<comment type="caution">
    <text evidence="1">The sequence shown here is derived from an EMBL/GenBank/DDBJ whole genome shotgun (WGS) entry which is preliminary data.</text>
</comment>
<dbReference type="Proteomes" id="UP001550853">
    <property type="component" value="Unassembled WGS sequence"/>
</dbReference>
<accession>A0ABV2YTI9</accession>
<keyword evidence="2" id="KW-1185">Reference proteome</keyword>
<protein>
    <submittedName>
        <fullName evidence="1">Uncharacterized protein</fullName>
    </submittedName>
</protein>
<dbReference type="RefSeq" id="WP_030288005.1">
    <property type="nucleotide sequence ID" value="NZ_JBEZVI010000002.1"/>
</dbReference>
<evidence type="ECO:0000313" key="2">
    <source>
        <dbReference type="Proteomes" id="UP001550853"/>
    </source>
</evidence>
<evidence type="ECO:0000313" key="1">
    <source>
        <dbReference type="EMBL" id="MEU3709064.1"/>
    </source>
</evidence>